<dbReference type="GO" id="GO:0004845">
    <property type="term" value="F:uracil phosphoribosyltransferase activity"/>
    <property type="evidence" value="ECO:0007669"/>
    <property type="project" value="UniProtKB-EC"/>
</dbReference>
<comment type="pathway">
    <text evidence="2">Pyrimidine metabolism; UMP biosynthesis via salvage pathway; UMP from uracil: step 1/1.</text>
</comment>
<keyword evidence="5" id="KW-0021">Allosteric enzyme</keyword>
<evidence type="ECO:0000256" key="2">
    <source>
        <dbReference type="ARBA" id="ARBA00005180"/>
    </source>
</evidence>
<dbReference type="GO" id="GO:0005525">
    <property type="term" value="F:GTP binding"/>
    <property type="evidence" value="ECO:0007669"/>
    <property type="project" value="UniProtKB-KW"/>
</dbReference>
<dbReference type="InterPro" id="IPR050054">
    <property type="entry name" value="UPRTase/APRTase"/>
</dbReference>
<evidence type="ECO:0000259" key="11">
    <source>
        <dbReference type="Pfam" id="PF14681"/>
    </source>
</evidence>
<evidence type="ECO:0000313" key="13">
    <source>
        <dbReference type="Proteomes" id="UP000178601"/>
    </source>
</evidence>
<evidence type="ECO:0000256" key="10">
    <source>
        <dbReference type="SAM" id="MobiDB-lite"/>
    </source>
</evidence>
<feature type="region of interest" description="Disordered" evidence="10">
    <location>
        <begin position="205"/>
        <end position="247"/>
    </location>
</feature>
<keyword evidence="6" id="KW-0328">Glycosyltransferase</keyword>
<gene>
    <name evidence="12" type="ORF">A3H16_03820</name>
</gene>
<organism evidence="12 13">
    <name type="scientific">Candidatus Kaiserbacteria bacterium RIFCSPLOWO2_12_FULL_53_8</name>
    <dbReference type="NCBI Taxonomy" id="1798529"/>
    <lineage>
        <taxon>Bacteria</taxon>
        <taxon>Candidatus Kaiseribacteriota</taxon>
    </lineage>
</organism>
<evidence type="ECO:0000256" key="5">
    <source>
        <dbReference type="ARBA" id="ARBA00022533"/>
    </source>
</evidence>
<dbReference type="Gene3D" id="3.40.50.2020">
    <property type="match status" value="1"/>
</dbReference>
<evidence type="ECO:0000256" key="9">
    <source>
        <dbReference type="ARBA" id="ARBA00023134"/>
    </source>
</evidence>
<dbReference type="Pfam" id="PF14681">
    <property type="entry name" value="UPRTase"/>
    <property type="match status" value="1"/>
</dbReference>
<dbReference type="AlphaFoldDB" id="A0A1F6FYU7"/>
<dbReference type="SUPFAM" id="SSF53271">
    <property type="entry name" value="PRTase-like"/>
    <property type="match status" value="1"/>
</dbReference>
<keyword evidence="7" id="KW-0808">Transferase</keyword>
<evidence type="ECO:0000256" key="6">
    <source>
        <dbReference type="ARBA" id="ARBA00022676"/>
    </source>
</evidence>
<evidence type="ECO:0000256" key="7">
    <source>
        <dbReference type="ARBA" id="ARBA00022679"/>
    </source>
</evidence>
<dbReference type="Proteomes" id="UP000178601">
    <property type="component" value="Unassembled WGS sequence"/>
</dbReference>
<accession>A0A1F6FYU7</accession>
<sequence>MQKPLDILRNRTAGTMAFRSAAERACGDLMRQVRKRMSEKRINPDNVIVVIILRAATAFLSAATRAFPDAPVGVLGLKRDERTLKPRWYYENLPAISKKNTVILLDPMLATGGSAKAAAERLRERGANPKNMHFVGVVAAPAGVARLAELIPRENILVAAVDKGLDERGMIVPGIGDFGDRYFGYPDSPLPDLEHEAWLKAEKERRAKRERWRTSRLKRASRKPKATEEEWTGRARWSRAKNHNEHE</sequence>
<dbReference type="NCBIfam" id="NF001097">
    <property type="entry name" value="PRK00129.1"/>
    <property type="match status" value="1"/>
</dbReference>
<evidence type="ECO:0000256" key="1">
    <source>
        <dbReference type="ARBA" id="ARBA00001946"/>
    </source>
</evidence>
<keyword evidence="9" id="KW-0342">GTP-binding</keyword>
<dbReference type="PANTHER" id="PTHR32315">
    <property type="entry name" value="ADENINE PHOSPHORIBOSYLTRANSFERASE"/>
    <property type="match status" value="1"/>
</dbReference>
<evidence type="ECO:0000256" key="8">
    <source>
        <dbReference type="ARBA" id="ARBA00022741"/>
    </source>
</evidence>
<evidence type="ECO:0000256" key="3">
    <source>
        <dbReference type="ARBA" id="ARBA00009516"/>
    </source>
</evidence>
<proteinExistence type="inferred from homology"/>
<comment type="cofactor">
    <cofactor evidence="1">
        <name>Mg(2+)</name>
        <dbReference type="ChEBI" id="CHEBI:18420"/>
    </cofactor>
</comment>
<reference evidence="12 13" key="1">
    <citation type="journal article" date="2016" name="Nat. Commun.">
        <title>Thousands of microbial genomes shed light on interconnected biogeochemical processes in an aquifer system.</title>
        <authorList>
            <person name="Anantharaman K."/>
            <person name="Brown C.T."/>
            <person name="Hug L.A."/>
            <person name="Sharon I."/>
            <person name="Castelle C.J."/>
            <person name="Probst A.J."/>
            <person name="Thomas B.C."/>
            <person name="Singh A."/>
            <person name="Wilkins M.J."/>
            <person name="Karaoz U."/>
            <person name="Brodie E.L."/>
            <person name="Williams K.H."/>
            <person name="Hubbard S.S."/>
            <person name="Banfield J.F."/>
        </authorList>
    </citation>
    <scope>NUCLEOTIDE SEQUENCE [LARGE SCALE GENOMIC DNA]</scope>
</reference>
<feature type="domain" description="Phosphoribosyltransferase" evidence="11">
    <location>
        <begin position="34"/>
        <end position="184"/>
    </location>
</feature>
<evidence type="ECO:0000313" key="12">
    <source>
        <dbReference type="EMBL" id="OGG91033.1"/>
    </source>
</evidence>
<dbReference type="InterPro" id="IPR029057">
    <property type="entry name" value="PRTase-like"/>
</dbReference>
<feature type="compositionally biased region" description="Basic residues" evidence="10">
    <location>
        <begin position="208"/>
        <end position="224"/>
    </location>
</feature>
<protein>
    <recommendedName>
        <fullName evidence="4">uracil phosphoribosyltransferase</fullName>
        <ecNumber evidence="4">2.4.2.9</ecNumber>
    </recommendedName>
</protein>
<dbReference type="EC" id="2.4.2.9" evidence="4"/>
<dbReference type="PANTHER" id="PTHR32315:SF4">
    <property type="entry name" value="URACIL PHOSPHORIBOSYLTRANSFERASE, CHLOROPLASTIC"/>
    <property type="match status" value="1"/>
</dbReference>
<name>A0A1F6FYU7_9BACT</name>
<dbReference type="CDD" id="cd06223">
    <property type="entry name" value="PRTases_typeI"/>
    <property type="match status" value="1"/>
</dbReference>
<dbReference type="EMBL" id="MFMQ01000076">
    <property type="protein sequence ID" value="OGG91033.1"/>
    <property type="molecule type" value="Genomic_DNA"/>
</dbReference>
<comment type="caution">
    <text evidence="12">The sequence shown here is derived from an EMBL/GenBank/DDBJ whole genome shotgun (WGS) entry which is preliminary data.</text>
</comment>
<dbReference type="InterPro" id="IPR000836">
    <property type="entry name" value="PRTase_dom"/>
</dbReference>
<keyword evidence="8" id="KW-0547">Nucleotide-binding</keyword>
<comment type="similarity">
    <text evidence="3">Belongs to the UPRTase family.</text>
</comment>
<evidence type="ECO:0000256" key="4">
    <source>
        <dbReference type="ARBA" id="ARBA00011894"/>
    </source>
</evidence>